<dbReference type="Pfam" id="PF12796">
    <property type="entry name" value="Ank_2"/>
    <property type="match status" value="2"/>
</dbReference>
<comment type="caution">
    <text evidence="4">The sequence shown here is derived from an EMBL/GenBank/DDBJ whole genome shotgun (WGS) entry which is preliminary data.</text>
</comment>
<evidence type="ECO:0000313" key="5">
    <source>
        <dbReference type="Proteomes" id="UP001642464"/>
    </source>
</evidence>
<evidence type="ECO:0000256" key="3">
    <source>
        <dbReference type="PROSITE-ProRule" id="PRU00023"/>
    </source>
</evidence>
<proteinExistence type="predicted"/>
<dbReference type="PROSITE" id="PS50297">
    <property type="entry name" value="ANK_REP_REGION"/>
    <property type="match status" value="1"/>
</dbReference>
<dbReference type="InterPro" id="IPR002110">
    <property type="entry name" value="Ankyrin_rpt"/>
</dbReference>
<gene>
    <name evidence="4" type="ORF">SCF082_LOCUS6447</name>
</gene>
<organism evidence="4 5">
    <name type="scientific">Durusdinium trenchii</name>
    <dbReference type="NCBI Taxonomy" id="1381693"/>
    <lineage>
        <taxon>Eukaryota</taxon>
        <taxon>Sar</taxon>
        <taxon>Alveolata</taxon>
        <taxon>Dinophyceae</taxon>
        <taxon>Suessiales</taxon>
        <taxon>Symbiodiniaceae</taxon>
        <taxon>Durusdinium</taxon>
    </lineage>
</organism>
<feature type="repeat" description="ANK" evidence="3">
    <location>
        <begin position="211"/>
        <end position="243"/>
    </location>
</feature>
<dbReference type="EMBL" id="CAXAMM010003536">
    <property type="protein sequence ID" value="CAK9000318.1"/>
    <property type="molecule type" value="Genomic_DNA"/>
</dbReference>
<protein>
    <submittedName>
        <fullName evidence="4">Ankyrin-3 (ANK-3) (Ankyrin-G)</fullName>
    </submittedName>
</protein>
<dbReference type="SMART" id="SM00248">
    <property type="entry name" value="ANK"/>
    <property type="match status" value="4"/>
</dbReference>
<dbReference type="InterPro" id="IPR036770">
    <property type="entry name" value="Ankyrin_rpt-contain_sf"/>
</dbReference>
<accession>A0ABP0ICK1</accession>
<dbReference type="PANTHER" id="PTHR24171">
    <property type="entry name" value="ANKYRIN REPEAT DOMAIN-CONTAINING PROTEIN 39-RELATED"/>
    <property type="match status" value="1"/>
</dbReference>
<keyword evidence="1" id="KW-0677">Repeat</keyword>
<dbReference type="PROSITE" id="PS50088">
    <property type="entry name" value="ANK_REPEAT"/>
    <property type="match status" value="2"/>
</dbReference>
<sequence length="518" mass="56661">MSVFATSCRVNSAIGESYPLGMHLHGYNVTDTGTGASTVDGIYALTGCSNPLKIGDHWIQQEYPATAPHNLGSMGYDGRASLYISRIRDAAWEREGLNLEFYRGYNVTWHDPAKYLDALNSLNMFSSDMRLSVEPTGDWNGVHVVNETVLGRTGADRMDREAEIDRWEMDGAEQAAQQLRVAAQGGQLEAVRQLLQEDAFCASSADGTDTEGRTALHLAALNRHLEIVQALLAHRAAVTADAEGALGEKRMRMVEADMILEYLESVIQYTMRHHASETPLHHAAFSGRAAIVAELLAARASRTAENANGRTPLDYAQLKGSKEVLALLTAEPLVDEETASQEHPPSLLNILHFAIRQRPAVVEGADEISYHGHIKLGAAICYISFPGKYKAGWDALIAGLHGSSVACVFLCAAQDGLGQHAVDPDDPRGRCYCHRIYGERTYKEFGYLHFVKKKRTDCTDEEIRKIEEKAKAMNGVVVFADATPEETRLKIWKLRSCGSGTSEPPPGVAPGITCGWHA</sequence>
<keyword evidence="5" id="KW-1185">Reference proteome</keyword>
<reference evidence="4 5" key="1">
    <citation type="submission" date="2024-02" db="EMBL/GenBank/DDBJ databases">
        <authorList>
            <person name="Chen Y."/>
            <person name="Shah S."/>
            <person name="Dougan E. K."/>
            <person name="Thang M."/>
            <person name="Chan C."/>
        </authorList>
    </citation>
    <scope>NUCLEOTIDE SEQUENCE [LARGE SCALE GENOMIC DNA]</scope>
</reference>
<dbReference type="SUPFAM" id="SSF48403">
    <property type="entry name" value="Ankyrin repeat"/>
    <property type="match status" value="1"/>
</dbReference>
<name>A0ABP0ICK1_9DINO</name>
<evidence type="ECO:0000256" key="1">
    <source>
        <dbReference type="ARBA" id="ARBA00022737"/>
    </source>
</evidence>
<evidence type="ECO:0000313" key="4">
    <source>
        <dbReference type="EMBL" id="CAK9000318.1"/>
    </source>
</evidence>
<feature type="repeat" description="ANK" evidence="3">
    <location>
        <begin position="275"/>
        <end position="307"/>
    </location>
</feature>
<dbReference type="Proteomes" id="UP001642464">
    <property type="component" value="Unassembled WGS sequence"/>
</dbReference>
<evidence type="ECO:0000256" key="2">
    <source>
        <dbReference type="ARBA" id="ARBA00023043"/>
    </source>
</evidence>
<dbReference type="Gene3D" id="1.25.40.20">
    <property type="entry name" value="Ankyrin repeat-containing domain"/>
    <property type="match status" value="2"/>
</dbReference>
<keyword evidence="2 3" id="KW-0040">ANK repeat</keyword>